<evidence type="ECO:0000259" key="1">
    <source>
        <dbReference type="Pfam" id="PF00881"/>
    </source>
</evidence>
<name>A0ABY4TRX7_9SPHN</name>
<dbReference type="EMBL" id="CP098401">
    <property type="protein sequence ID" value="URW75149.1"/>
    <property type="molecule type" value="Genomic_DNA"/>
</dbReference>
<dbReference type="PANTHER" id="PTHR43543">
    <property type="entry name" value="MALONIC SEMIALDEHYDE REDUCTASE RUTE-RELATED"/>
    <property type="match status" value="1"/>
</dbReference>
<protein>
    <submittedName>
        <fullName evidence="2">Malonic semialdehyde reductase</fullName>
        <ecNumber evidence="2">1.1.1.298</ecNumber>
    </submittedName>
</protein>
<feature type="domain" description="Nitroreductase" evidence="1">
    <location>
        <begin position="18"/>
        <end position="156"/>
    </location>
</feature>
<dbReference type="RefSeq" id="WP_250750887.1">
    <property type="nucleotide sequence ID" value="NZ_CP098401.1"/>
</dbReference>
<dbReference type="Pfam" id="PF00881">
    <property type="entry name" value="Nitroreductase"/>
    <property type="match status" value="1"/>
</dbReference>
<sequence length="198" mass="21308">MAENLSEAGLDTIFRTARTANTYRPDSVVTHDDIRAIYDLVKMGPTSANMQPARFVWLTDAAGKARLAAHASGSNAEKIKAAPAAVIVAMDTNFHEQLPWLFPHDPTAKHWFPDAAAREIAALRNSSLQGAYLIVAARALGFDVGPMSGFDQGALDADFFAATPAVKSNFVATIGHADPASIFDRSPRPDFETFNTFA</sequence>
<keyword evidence="2" id="KW-0560">Oxidoreductase</keyword>
<evidence type="ECO:0000313" key="3">
    <source>
        <dbReference type="Proteomes" id="UP001055580"/>
    </source>
</evidence>
<dbReference type="SUPFAM" id="SSF55469">
    <property type="entry name" value="FMN-dependent nitroreductase-like"/>
    <property type="match status" value="1"/>
</dbReference>
<accession>A0ABY4TRX7</accession>
<dbReference type="PANTHER" id="PTHR43543:SF1">
    <property type="entry name" value="MALONIC SEMIALDEHYDE REDUCTASE RUTE-RELATED"/>
    <property type="match status" value="1"/>
</dbReference>
<keyword evidence="3" id="KW-1185">Reference proteome</keyword>
<dbReference type="NCBIfam" id="NF003768">
    <property type="entry name" value="PRK05365.1"/>
    <property type="match status" value="1"/>
</dbReference>
<dbReference type="EC" id="1.1.1.298" evidence="2"/>
<dbReference type="InterPro" id="IPR029479">
    <property type="entry name" value="Nitroreductase"/>
</dbReference>
<dbReference type="InterPro" id="IPR000415">
    <property type="entry name" value="Nitroreductase-like"/>
</dbReference>
<dbReference type="Proteomes" id="UP001055580">
    <property type="component" value="Chromosome"/>
</dbReference>
<evidence type="ECO:0000313" key="2">
    <source>
        <dbReference type="EMBL" id="URW75149.1"/>
    </source>
</evidence>
<reference evidence="2" key="1">
    <citation type="submission" date="2022-05" db="EMBL/GenBank/DDBJ databases">
        <title>Sphingomonas sp. strain RMG20 Genome sequencing and assembly.</title>
        <authorList>
            <person name="Kim I."/>
        </authorList>
    </citation>
    <scope>NUCLEOTIDE SEQUENCE</scope>
    <source>
        <strain evidence="2">RMG20</strain>
    </source>
</reference>
<organism evidence="2 3">
    <name type="scientific">Sphingomonas donggukensis</name>
    <dbReference type="NCBI Taxonomy" id="2949093"/>
    <lineage>
        <taxon>Bacteria</taxon>
        <taxon>Pseudomonadati</taxon>
        <taxon>Pseudomonadota</taxon>
        <taxon>Alphaproteobacteria</taxon>
        <taxon>Sphingomonadales</taxon>
        <taxon>Sphingomonadaceae</taxon>
        <taxon>Sphingomonas</taxon>
    </lineage>
</organism>
<dbReference type="InterPro" id="IPR050461">
    <property type="entry name" value="Nitroreductase_HadB/RutE"/>
</dbReference>
<dbReference type="Gene3D" id="3.40.109.10">
    <property type="entry name" value="NADH Oxidase"/>
    <property type="match status" value="1"/>
</dbReference>
<dbReference type="GO" id="GO:0035527">
    <property type="term" value="F:3-hydroxypropionate dehydrogenase (NADP+) activity"/>
    <property type="evidence" value="ECO:0007669"/>
    <property type="project" value="UniProtKB-EC"/>
</dbReference>
<proteinExistence type="predicted"/>
<gene>
    <name evidence="2" type="ORF">M9980_11410</name>
</gene>